<dbReference type="AlphaFoldDB" id="E3MXZ8"/>
<dbReference type="InterPro" id="IPR001810">
    <property type="entry name" value="F-box_dom"/>
</dbReference>
<keyword evidence="3" id="KW-1185">Reference proteome</keyword>
<dbReference type="FunCoup" id="E3MXZ8">
    <property type="interactions" value="1210"/>
</dbReference>
<accession>E3MXZ8</accession>
<dbReference type="PANTHER" id="PTHR22899">
    <property type="entry name" value="CYCLIN-RELATED F-BOX FAMILY"/>
    <property type="match status" value="1"/>
</dbReference>
<feature type="domain" description="F-box" evidence="1">
    <location>
        <begin position="7"/>
        <end position="56"/>
    </location>
</feature>
<gene>
    <name evidence="2" type="ORF">CRE_29341</name>
</gene>
<dbReference type="Proteomes" id="UP000008281">
    <property type="component" value="Unassembled WGS sequence"/>
</dbReference>
<dbReference type="InterPro" id="IPR053222">
    <property type="entry name" value="Zygotic_Embryogenesis-Asso"/>
</dbReference>
<dbReference type="InParanoid" id="E3MXZ8"/>
<dbReference type="OrthoDB" id="5909482at2759"/>
<dbReference type="PROSITE" id="PS50181">
    <property type="entry name" value="FBOX"/>
    <property type="match status" value="1"/>
</dbReference>
<sequence>MADILSTFPFFELPGKALSNVVRCMDLPEFLCLSLISYKSQQLVKSLNIDSQISSIHVTDEVVITLYDFHHFYFVWDYDYPENLEVVEKIPDENGFEGFRNEGLMILTEEGFNLGHWMSHLQSILIEPEIQVVSLYSIPAPVDAQWFFNSITGSGIKYLAIHESFSVKECRPLLPFVKELDMYNGPSKDILIQNFDCLTIQRTQLSLDEYLIMNSSHIITESWNVSEKLLNRFFKHWMRGSNPRLRYIKFNAPYQHRLNVEKILNGINHQALPETHVQIFNLDLICSERTEVRGGYNFYRNDGTRATLTIRPYCRTGFIVSLYVWH</sequence>
<name>E3MXZ8_CAERE</name>
<dbReference type="PANTHER" id="PTHR22899:SF0">
    <property type="entry name" value="F-BOX ASSOCIATED DOMAIN-CONTAINING PROTEIN-RELATED"/>
    <property type="match status" value="1"/>
</dbReference>
<evidence type="ECO:0000259" key="1">
    <source>
        <dbReference type="PROSITE" id="PS50181"/>
    </source>
</evidence>
<dbReference type="HOGENOM" id="CLU_028840_1_3_1"/>
<proteinExistence type="predicted"/>
<organism evidence="3">
    <name type="scientific">Caenorhabditis remanei</name>
    <name type="common">Caenorhabditis vulgaris</name>
    <dbReference type="NCBI Taxonomy" id="31234"/>
    <lineage>
        <taxon>Eukaryota</taxon>
        <taxon>Metazoa</taxon>
        <taxon>Ecdysozoa</taxon>
        <taxon>Nematoda</taxon>
        <taxon>Chromadorea</taxon>
        <taxon>Rhabditida</taxon>
        <taxon>Rhabditina</taxon>
        <taxon>Rhabditomorpha</taxon>
        <taxon>Rhabditoidea</taxon>
        <taxon>Rhabditidae</taxon>
        <taxon>Peloderinae</taxon>
        <taxon>Caenorhabditis</taxon>
    </lineage>
</organism>
<protein>
    <recommendedName>
        <fullName evidence="1">F-box domain-containing protein</fullName>
    </recommendedName>
</protein>
<dbReference type="Pfam" id="PF07735">
    <property type="entry name" value="FBA_2"/>
    <property type="match status" value="1"/>
</dbReference>
<dbReference type="EMBL" id="DS268494">
    <property type="protein sequence ID" value="EFP11873.1"/>
    <property type="molecule type" value="Genomic_DNA"/>
</dbReference>
<evidence type="ECO:0000313" key="3">
    <source>
        <dbReference type="Proteomes" id="UP000008281"/>
    </source>
</evidence>
<evidence type="ECO:0000313" key="2">
    <source>
        <dbReference type="EMBL" id="EFP11873.1"/>
    </source>
</evidence>
<dbReference type="InterPro" id="IPR012885">
    <property type="entry name" value="F-box_Sdz-33"/>
</dbReference>
<reference evidence="2" key="1">
    <citation type="submission" date="2007-07" db="EMBL/GenBank/DDBJ databases">
        <title>PCAP assembly of the Caenorhabditis remanei genome.</title>
        <authorList>
            <consortium name="The Caenorhabditis remanei Sequencing Consortium"/>
            <person name="Wilson R.K."/>
        </authorList>
    </citation>
    <scope>NUCLEOTIDE SEQUENCE [LARGE SCALE GENOMIC DNA]</scope>
    <source>
        <strain evidence="2">PB4641</strain>
    </source>
</reference>
<dbReference type="OMA" id="IMNSSHI"/>